<keyword evidence="1" id="KW-0732">Signal</keyword>
<sequence>MTLLQYWLIGLRGLVQECQAMAERRGLKALELWCRRVTEGYRDVRVCDMSASWRDGLAFCALIHHFRPDLIDFDGLRKEEVLANNRLAFSVAEAQLGIPALLDAEDMLAHRDPDRLSVATYVSQFYQYFEGGQ</sequence>
<dbReference type="EMBL" id="ABJB011120493">
    <property type="status" value="NOT_ANNOTATED_CDS"/>
    <property type="molecule type" value="Genomic_DNA"/>
</dbReference>
<dbReference type="AlphaFoldDB" id="A0A1S4LT73"/>
<dbReference type="Gene3D" id="1.10.418.10">
    <property type="entry name" value="Calponin-like domain"/>
    <property type="match status" value="1"/>
</dbReference>
<dbReference type="CDD" id="cd21253">
    <property type="entry name" value="CH_MICALL2"/>
    <property type="match status" value="1"/>
</dbReference>
<dbReference type="VEuPathDB" id="VectorBase:ISCP_006924"/>
<proteinExistence type="predicted"/>
<dbReference type="Proteomes" id="UP000001555">
    <property type="component" value="Unassembled WGS sequence"/>
</dbReference>
<dbReference type="OrthoDB" id="10017054at2759"/>
<dbReference type="InterPro" id="IPR001715">
    <property type="entry name" value="CH_dom"/>
</dbReference>
<protein>
    <submittedName>
        <fullName evidence="3">Alpha-actinin, putative</fullName>
    </submittedName>
</protein>
<dbReference type="InterPro" id="IPR050540">
    <property type="entry name" value="F-actin_Monoox_Mical"/>
</dbReference>
<dbReference type="EnsemblMetazoa" id="ISCW018751-RA">
    <property type="protein sequence ID" value="ISCW018751-PA"/>
    <property type="gene ID" value="ISCW018751"/>
</dbReference>
<evidence type="ECO:0000313" key="3">
    <source>
        <dbReference type="EnsemblMetazoa" id="ISCW018751-PA"/>
    </source>
</evidence>
<keyword evidence="4" id="KW-1185">Reference proteome</keyword>
<dbReference type="VEuPathDB" id="VectorBase:ISCW018751"/>
<feature type="chain" id="PRO_5045474200" evidence="1">
    <location>
        <begin position="21"/>
        <end position="133"/>
    </location>
</feature>
<dbReference type="VEuPathDB" id="VectorBase:ISCI018751"/>
<dbReference type="SUPFAM" id="SSF47576">
    <property type="entry name" value="Calponin-homology domain, CH-domain"/>
    <property type="match status" value="1"/>
</dbReference>
<dbReference type="EMBL" id="ABJB010183540">
    <property type="status" value="NOT_ANNOTATED_CDS"/>
    <property type="molecule type" value="Genomic_DNA"/>
</dbReference>
<dbReference type="PROSITE" id="PS50021">
    <property type="entry name" value="CH"/>
    <property type="match status" value="1"/>
</dbReference>
<accession>A0A1S4LT73</accession>
<evidence type="ECO:0000313" key="4">
    <source>
        <dbReference type="Proteomes" id="UP000001555"/>
    </source>
</evidence>
<evidence type="ECO:0000256" key="1">
    <source>
        <dbReference type="SAM" id="SignalP"/>
    </source>
</evidence>
<dbReference type="PANTHER" id="PTHR23167:SF46">
    <property type="entry name" value="EPS15 HOMOLOGY DOMAIN CONTAINING PROTEIN-BINDING PROTEIN 1, ISOFORM F"/>
    <property type="match status" value="1"/>
</dbReference>
<reference evidence="4" key="1">
    <citation type="submission" date="2008-03" db="EMBL/GenBank/DDBJ databases">
        <title>Annotation of Ixodes scapularis.</title>
        <authorList>
            <consortium name="Ixodes scapularis Genome Project Consortium"/>
            <person name="Caler E."/>
            <person name="Hannick L.I."/>
            <person name="Bidwell S."/>
            <person name="Joardar V."/>
            <person name="Thiagarajan M."/>
            <person name="Amedeo P."/>
            <person name="Galinsky K.J."/>
            <person name="Schobel S."/>
            <person name="Inman J."/>
            <person name="Hostetler J."/>
            <person name="Miller J."/>
            <person name="Hammond M."/>
            <person name="Megy K."/>
            <person name="Lawson D."/>
            <person name="Kodira C."/>
            <person name="Sutton G."/>
            <person name="Meyer J."/>
            <person name="Hill C.A."/>
            <person name="Birren B."/>
            <person name="Nene V."/>
            <person name="Collins F."/>
            <person name="Alarcon-Chaidez F."/>
            <person name="Wikel S."/>
            <person name="Strausberg R."/>
        </authorList>
    </citation>
    <scope>NUCLEOTIDE SEQUENCE [LARGE SCALE GENOMIC DNA]</scope>
    <source>
        <strain evidence="4">Wikel</strain>
    </source>
</reference>
<evidence type="ECO:0000259" key="2">
    <source>
        <dbReference type="PROSITE" id="PS50021"/>
    </source>
</evidence>
<dbReference type="InParanoid" id="A0A1S4LT73"/>
<dbReference type="SMART" id="SM00033">
    <property type="entry name" value="CH"/>
    <property type="match status" value="1"/>
</dbReference>
<organism evidence="3 4">
    <name type="scientific">Ixodes scapularis</name>
    <name type="common">Black-legged tick</name>
    <name type="synonym">Deer tick</name>
    <dbReference type="NCBI Taxonomy" id="6945"/>
    <lineage>
        <taxon>Eukaryota</taxon>
        <taxon>Metazoa</taxon>
        <taxon>Ecdysozoa</taxon>
        <taxon>Arthropoda</taxon>
        <taxon>Chelicerata</taxon>
        <taxon>Arachnida</taxon>
        <taxon>Acari</taxon>
        <taxon>Parasitiformes</taxon>
        <taxon>Ixodida</taxon>
        <taxon>Ixodoidea</taxon>
        <taxon>Ixodidae</taxon>
        <taxon>Ixodinae</taxon>
        <taxon>Ixodes</taxon>
    </lineage>
</organism>
<dbReference type="Pfam" id="PF00307">
    <property type="entry name" value="CH"/>
    <property type="match status" value="1"/>
</dbReference>
<feature type="signal peptide" evidence="1">
    <location>
        <begin position="1"/>
        <end position="20"/>
    </location>
</feature>
<reference evidence="3" key="2">
    <citation type="submission" date="2020-05" db="UniProtKB">
        <authorList>
            <consortium name="EnsemblMetazoa"/>
        </authorList>
    </citation>
    <scope>IDENTIFICATION</scope>
    <source>
        <strain evidence="3">wikel</strain>
    </source>
</reference>
<dbReference type="InterPro" id="IPR036872">
    <property type="entry name" value="CH_dom_sf"/>
</dbReference>
<name>A0A1S4LT73_IXOSC</name>
<feature type="domain" description="Calponin-homology (CH)" evidence="2">
    <location>
        <begin position="24"/>
        <end position="130"/>
    </location>
</feature>
<dbReference type="GO" id="GO:0005768">
    <property type="term" value="C:endosome"/>
    <property type="evidence" value="ECO:0007669"/>
    <property type="project" value="UniProtKB-SubCell"/>
</dbReference>
<dbReference type="PANTHER" id="PTHR23167">
    <property type="entry name" value="CALPONIN HOMOLOGY DOMAIN-CONTAINING PROTEIN DDB_G0272472-RELATED"/>
    <property type="match status" value="1"/>
</dbReference>